<dbReference type="Gene3D" id="3.40.50.1820">
    <property type="entry name" value="alpha/beta hydrolase"/>
    <property type="match status" value="1"/>
</dbReference>
<feature type="domain" description="Serine aminopeptidase S33" evidence="3">
    <location>
        <begin position="288"/>
        <end position="382"/>
    </location>
</feature>
<dbReference type="InterPro" id="IPR029058">
    <property type="entry name" value="AB_hydrolase_fold"/>
</dbReference>
<dbReference type="PANTHER" id="PTHR43265">
    <property type="entry name" value="ESTERASE ESTD"/>
    <property type="match status" value="1"/>
</dbReference>
<dbReference type="GO" id="GO:0006508">
    <property type="term" value="P:proteolysis"/>
    <property type="evidence" value="ECO:0007669"/>
    <property type="project" value="InterPro"/>
</dbReference>
<dbReference type="eggNOG" id="COG1073">
    <property type="taxonomic scope" value="Bacteria"/>
</dbReference>
<name>F2IY37_POLGS</name>
<gene>
    <name evidence="4" type="ordered locus">SL003B_2115</name>
</gene>
<dbReference type="HOGENOM" id="CLU_476372_0_0_5"/>
<keyword evidence="4" id="KW-0378">Hydrolase</keyword>
<dbReference type="PANTHER" id="PTHR43265:SF1">
    <property type="entry name" value="ESTERASE ESTD"/>
    <property type="match status" value="1"/>
</dbReference>
<dbReference type="OrthoDB" id="9809549at2"/>
<proteinExistence type="predicted"/>
<dbReference type="Proteomes" id="UP000008130">
    <property type="component" value="Chromosome"/>
</dbReference>
<dbReference type="EMBL" id="CP002568">
    <property type="protein sequence ID" value="ADZ70540.1"/>
    <property type="molecule type" value="Genomic_DNA"/>
</dbReference>
<keyword evidence="5" id="KW-1185">Reference proteome</keyword>
<accession>F2IY37</accession>
<dbReference type="PATRIC" id="fig|991905.3.peg.2168"/>
<dbReference type="InterPro" id="IPR001375">
    <property type="entry name" value="Peptidase_S9_cat"/>
</dbReference>
<evidence type="ECO:0000259" key="3">
    <source>
        <dbReference type="Pfam" id="PF12146"/>
    </source>
</evidence>
<reference evidence="4 5" key="1">
    <citation type="journal article" date="2011" name="J. Bacteriol.">
        <title>Complete genome sequence of Polymorphum gilvum SL003B-26A1T, a crude oil-degrading bacterium from oil-polluted saline soil.</title>
        <authorList>
            <person name="Li S.G."/>
            <person name="Tang Y.Q."/>
            <person name="Nie Y."/>
            <person name="Cai M."/>
            <person name="Wu X.L."/>
        </authorList>
    </citation>
    <scope>NUCLEOTIDE SEQUENCE [LARGE SCALE GENOMIC DNA]</scope>
    <source>
        <strain evidence="5">LMG 25793 / CGMCC 1.9160 / SL003B-26A1</strain>
    </source>
</reference>
<dbReference type="Pfam" id="PF00326">
    <property type="entry name" value="Peptidase_S9"/>
    <property type="match status" value="1"/>
</dbReference>
<dbReference type="RefSeq" id="WP_013652858.1">
    <property type="nucleotide sequence ID" value="NC_015259.1"/>
</dbReference>
<protein>
    <submittedName>
        <fullName evidence="4">Alpha/beta hydrolase fold protein</fullName>
    </submittedName>
</protein>
<feature type="domain" description="Peptidase S9 prolyl oligopeptidase catalytic" evidence="2">
    <location>
        <begin position="453"/>
        <end position="504"/>
    </location>
</feature>
<dbReference type="PRINTS" id="PR00111">
    <property type="entry name" value="ABHYDROLASE"/>
</dbReference>
<organism evidence="4 5">
    <name type="scientific">Polymorphum gilvum (strain LMG 25793 / CGMCC 1.9160 / SL003B-26A1)</name>
    <dbReference type="NCBI Taxonomy" id="991905"/>
    <lineage>
        <taxon>Bacteria</taxon>
        <taxon>Pseudomonadati</taxon>
        <taxon>Pseudomonadota</taxon>
        <taxon>Alphaproteobacteria</taxon>
        <taxon>Rhodobacterales</taxon>
        <taxon>Paracoccaceae</taxon>
        <taxon>Polymorphum</taxon>
    </lineage>
</organism>
<dbReference type="InterPro" id="IPR053145">
    <property type="entry name" value="AB_hydrolase_Est10"/>
</dbReference>
<feature type="region of interest" description="Disordered" evidence="1">
    <location>
        <begin position="541"/>
        <end position="572"/>
    </location>
</feature>
<evidence type="ECO:0000256" key="1">
    <source>
        <dbReference type="SAM" id="MobiDB-lite"/>
    </source>
</evidence>
<dbReference type="STRING" id="991905.SL003B_2115"/>
<dbReference type="GO" id="GO:0008236">
    <property type="term" value="F:serine-type peptidase activity"/>
    <property type="evidence" value="ECO:0007669"/>
    <property type="project" value="InterPro"/>
</dbReference>
<evidence type="ECO:0000313" key="4">
    <source>
        <dbReference type="EMBL" id="ADZ70540.1"/>
    </source>
</evidence>
<dbReference type="Pfam" id="PF12146">
    <property type="entry name" value="Hydrolase_4"/>
    <property type="match status" value="1"/>
</dbReference>
<dbReference type="InterPro" id="IPR022742">
    <property type="entry name" value="Hydrolase_4"/>
</dbReference>
<dbReference type="GO" id="GO:0052689">
    <property type="term" value="F:carboxylic ester hydrolase activity"/>
    <property type="evidence" value="ECO:0007669"/>
    <property type="project" value="TreeGrafter"/>
</dbReference>
<evidence type="ECO:0000313" key="5">
    <source>
        <dbReference type="Proteomes" id="UP000008130"/>
    </source>
</evidence>
<dbReference type="AlphaFoldDB" id="F2IY37"/>
<dbReference type="InterPro" id="IPR000073">
    <property type="entry name" value="AB_hydrolase_1"/>
</dbReference>
<evidence type="ECO:0000259" key="2">
    <source>
        <dbReference type="Pfam" id="PF00326"/>
    </source>
</evidence>
<dbReference type="SUPFAM" id="SSF53474">
    <property type="entry name" value="alpha/beta-Hydrolases"/>
    <property type="match status" value="1"/>
</dbReference>
<dbReference type="KEGG" id="pgv:SL003B_2115"/>
<sequence length="572" mass="61717">MVRALIAQGWDAVPVGTASAFETVVGGRIVVRSWARREPDPGRGLRRIVVWQEVDLVALNRPGGRVRAVFDIACRPDLAPRRVTIRSRAGEAVLTISATGAEARLVDGSRLKLDDGRYGLILPDNVPALADLHLRLLSAQKRLPFACRALVTGTLQGLDYRIEPDGALLRSNIGEWFRLDDDGRLAAILSEPGGPEVARRVEARVPRWRGLERSEGGTRRAGADRAATEVPATPAGVRERDVSLAFDGRKVWGRLLRPQGRIRAAALLLGGSGHHDRFGRAGTIDLGYRDLALDLVARGIAVLQVDKPGAGRTHLDPAFLKPRFTRTIALARAWRERLTRLVPAGTPIVLIGHSEGGQVATALAAEDPSLAGLCVIATAYADIDRVLEDQVNAESEDLGLGETEAERRLADTRAFFAWVRGGDGGEPPARMKPLAHLADWYRDLLATTPERLLPGVSVPVLVLHGGADIQVPAEDAARIAAAVRTAGGTVRQRIFSDLDHLMKRTAPATNIARYGDRRRRVAKPVTNTIADWLAEVLARRPAVADQEGDGDDEGGQKRDGRPPAAAGEQAQK</sequence>